<feature type="chain" id="PRO_5043877881" description="F-box domain-containing protein" evidence="1">
    <location>
        <begin position="17"/>
        <end position="174"/>
    </location>
</feature>
<sequence length="174" mass="19661">MHRALNIAEIVHLIFAHLISPVGPLSHPHDPSRETPQHNGSLAALARTCTRFRDPALDLLWREQNTLTNLLRCLGPAHLWEGPLDVHESPQRRVFRIKGSIQSADCQSLLAHACRIRRLSLNLEQMTICGDSVFDMIRELPRDFLCPNLTSLHLNVGQIYLVPRAGLFFLVQAL</sequence>
<gene>
    <name evidence="2" type="ORF">R3P38DRAFT_946621</name>
</gene>
<organism evidence="2 3">
    <name type="scientific">Favolaschia claudopus</name>
    <dbReference type="NCBI Taxonomy" id="2862362"/>
    <lineage>
        <taxon>Eukaryota</taxon>
        <taxon>Fungi</taxon>
        <taxon>Dikarya</taxon>
        <taxon>Basidiomycota</taxon>
        <taxon>Agaricomycotina</taxon>
        <taxon>Agaricomycetes</taxon>
        <taxon>Agaricomycetidae</taxon>
        <taxon>Agaricales</taxon>
        <taxon>Marasmiineae</taxon>
        <taxon>Mycenaceae</taxon>
        <taxon>Favolaschia</taxon>
    </lineage>
</organism>
<reference evidence="2 3" key="1">
    <citation type="journal article" date="2024" name="J Genomics">
        <title>Draft genome sequencing and assembly of Favolaschia claudopus CIRM-BRFM 2984 isolated from oak limbs.</title>
        <authorList>
            <person name="Navarro D."/>
            <person name="Drula E."/>
            <person name="Chaduli D."/>
            <person name="Cazenave R."/>
            <person name="Ahrendt S."/>
            <person name="Wang J."/>
            <person name="Lipzen A."/>
            <person name="Daum C."/>
            <person name="Barry K."/>
            <person name="Grigoriev I.V."/>
            <person name="Favel A."/>
            <person name="Rosso M.N."/>
            <person name="Martin F."/>
        </authorList>
    </citation>
    <scope>NUCLEOTIDE SEQUENCE [LARGE SCALE GENOMIC DNA]</scope>
    <source>
        <strain evidence="2 3">CIRM-BRFM 2984</strain>
    </source>
</reference>
<feature type="signal peptide" evidence="1">
    <location>
        <begin position="1"/>
        <end position="16"/>
    </location>
</feature>
<evidence type="ECO:0000313" key="3">
    <source>
        <dbReference type="Proteomes" id="UP001362999"/>
    </source>
</evidence>
<dbReference type="AlphaFoldDB" id="A0AAW0BLW4"/>
<evidence type="ECO:0000256" key="1">
    <source>
        <dbReference type="SAM" id="SignalP"/>
    </source>
</evidence>
<proteinExistence type="predicted"/>
<comment type="caution">
    <text evidence="2">The sequence shown here is derived from an EMBL/GenBank/DDBJ whole genome shotgun (WGS) entry which is preliminary data.</text>
</comment>
<accession>A0AAW0BLW4</accession>
<keyword evidence="3" id="KW-1185">Reference proteome</keyword>
<dbReference type="Proteomes" id="UP001362999">
    <property type="component" value="Unassembled WGS sequence"/>
</dbReference>
<keyword evidence="1" id="KW-0732">Signal</keyword>
<protein>
    <recommendedName>
        <fullName evidence="4">F-box domain-containing protein</fullName>
    </recommendedName>
</protein>
<evidence type="ECO:0000313" key="2">
    <source>
        <dbReference type="EMBL" id="KAK7027639.1"/>
    </source>
</evidence>
<name>A0AAW0BLW4_9AGAR</name>
<dbReference type="EMBL" id="JAWWNJ010000029">
    <property type="protein sequence ID" value="KAK7027639.1"/>
    <property type="molecule type" value="Genomic_DNA"/>
</dbReference>
<evidence type="ECO:0008006" key="4">
    <source>
        <dbReference type="Google" id="ProtNLM"/>
    </source>
</evidence>